<dbReference type="PANTHER" id="PTHR33133:SF1">
    <property type="entry name" value="EXPRESSED PROTEIN-RELATED"/>
    <property type="match status" value="1"/>
</dbReference>
<gene>
    <name evidence="2" type="ORF">R1flu_004699</name>
</gene>
<comment type="caution">
    <text evidence="2">The sequence shown here is derived from an EMBL/GenBank/DDBJ whole genome shotgun (WGS) entry which is preliminary data.</text>
</comment>
<evidence type="ECO:0000313" key="3">
    <source>
        <dbReference type="Proteomes" id="UP001605036"/>
    </source>
</evidence>
<keyword evidence="1" id="KW-0472">Membrane</keyword>
<protein>
    <recommendedName>
        <fullName evidence="4">Transmembrane protein</fullName>
    </recommendedName>
</protein>
<feature type="transmembrane region" description="Helical" evidence="1">
    <location>
        <begin position="96"/>
        <end position="118"/>
    </location>
</feature>
<feature type="transmembrane region" description="Helical" evidence="1">
    <location>
        <begin position="239"/>
        <end position="258"/>
    </location>
</feature>
<keyword evidence="1" id="KW-0812">Transmembrane</keyword>
<dbReference type="EMBL" id="JBHFFA010000003">
    <property type="protein sequence ID" value="KAL2633220.1"/>
    <property type="molecule type" value="Genomic_DNA"/>
</dbReference>
<organism evidence="2 3">
    <name type="scientific">Riccia fluitans</name>
    <dbReference type="NCBI Taxonomy" id="41844"/>
    <lineage>
        <taxon>Eukaryota</taxon>
        <taxon>Viridiplantae</taxon>
        <taxon>Streptophyta</taxon>
        <taxon>Embryophyta</taxon>
        <taxon>Marchantiophyta</taxon>
        <taxon>Marchantiopsida</taxon>
        <taxon>Marchantiidae</taxon>
        <taxon>Marchantiales</taxon>
        <taxon>Ricciaceae</taxon>
        <taxon>Riccia</taxon>
    </lineage>
</organism>
<keyword evidence="1" id="KW-1133">Transmembrane helix</keyword>
<dbReference type="PANTHER" id="PTHR33133">
    <property type="entry name" value="OS08G0107100 PROTEIN-RELATED"/>
    <property type="match status" value="1"/>
</dbReference>
<evidence type="ECO:0000313" key="2">
    <source>
        <dbReference type="EMBL" id="KAL2633220.1"/>
    </source>
</evidence>
<feature type="transmembrane region" description="Helical" evidence="1">
    <location>
        <begin position="192"/>
        <end position="218"/>
    </location>
</feature>
<dbReference type="AlphaFoldDB" id="A0ABD1YRW4"/>
<sequence>MADEPPASVFAQKLQKDIGHIGTFDVFKVSLKIFENHAKALVTPTSQVLAILNTVVLSAWALVLLLYLDHDLPLPAGVHLQTILLASSVRIDEQTIPVLVVIIIMINFGFLSVILSIWQSQFTLVVGRIYTAQRIPHGLKYPFKELLITEAWTCPLLLVTFMVFAFFIRFLALSLHPTWNWMALPVALLASAVSATALIGGILISQLATVVCFMASYCEEEVYGRAAVWKAAQVLKGRWRVGLGLAGIHGGAMLLMGSNLLRPGFAAGIGTRMLFSSFQIFLFSIWRQLAYLSWVVFYISCRALHQDYIDIREIQLDSQETRIESYGTTI</sequence>
<keyword evidence="3" id="KW-1185">Reference proteome</keyword>
<feature type="transmembrane region" description="Helical" evidence="1">
    <location>
        <begin position="278"/>
        <end position="299"/>
    </location>
</feature>
<feature type="transmembrane region" description="Helical" evidence="1">
    <location>
        <begin position="48"/>
        <end position="68"/>
    </location>
</feature>
<accession>A0ABD1YRW4</accession>
<evidence type="ECO:0008006" key="4">
    <source>
        <dbReference type="Google" id="ProtNLM"/>
    </source>
</evidence>
<reference evidence="2 3" key="1">
    <citation type="submission" date="2024-09" db="EMBL/GenBank/DDBJ databases">
        <title>Chromosome-scale assembly of Riccia fluitans.</title>
        <authorList>
            <person name="Paukszto L."/>
            <person name="Sawicki J."/>
            <person name="Karawczyk K."/>
            <person name="Piernik-Szablinska J."/>
            <person name="Szczecinska M."/>
            <person name="Mazdziarz M."/>
        </authorList>
    </citation>
    <scope>NUCLEOTIDE SEQUENCE [LARGE SCALE GENOMIC DNA]</scope>
    <source>
        <strain evidence="2">Rf_01</strain>
        <tissue evidence="2">Aerial parts of the thallus</tissue>
    </source>
</reference>
<name>A0ABD1YRW4_9MARC</name>
<dbReference type="Proteomes" id="UP001605036">
    <property type="component" value="Unassembled WGS sequence"/>
</dbReference>
<evidence type="ECO:0000256" key="1">
    <source>
        <dbReference type="SAM" id="Phobius"/>
    </source>
</evidence>
<proteinExistence type="predicted"/>
<feature type="transmembrane region" description="Helical" evidence="1">
    <location>
        <begin position="151"/>
        <end position="172"/>
    </location>
</feature>